<dbReference type="Proteomes" id="UP000242818">
    <property type="component" value="Unassembled WGS sequence"/>
</dbReference>
<sequence length="125" mass="14212">MIEHIFFNMNGEIESVAEIFFSSLGIKANIVEGRSFSSSTGVYYSFSIFGIVIRLEGNCYDYDNEYAYMVGIKEDFLSGLIINDESTLHLANIIIQLLIKNLKIPIAYEIEFGKIKVYMPDEDLS</sequence>
<gene>
    <name evidence="1" type="ORF">GA0116948_1442</name>
</gene>
<dbReference type="EMBL" id="FMAR01000044">
    <property type="protein sequence ID" value="SCC65124.1"/>
    <property type="molecule type" value="Genomic_DNA"/>
</dbReference>
<protein>
    <submittedName>
        <fullName evidence="1">Uncharacterized protein</fullName>
    </submittedName>
</protein>
<proteinExistence type="predicted"/>
<keyword evidence="2" id="KW-1185">Reference proteome</keyword>
<organism evidence="1 2">
    <name type="scientific">Chitinophaga costaii</name>
    <dbReference type="NCBI Taxonomy" id="1335309"/>
    <lineage>
        <taxon>Bacteria</taxon>
        <taxon>Pseudomonadati</taxon>
        <taxon>Bacteroidota</taxon>
        <taxon>Chitinophagia</taxon>
        <taxon>Chitinophagales</taxon>
        <taxon>Chitinophagaceae</taxon>
        <taxon>Chitinophaga</taxon>
    </lineage>
</organism>
<reference evidence="1 2" key="1">
    <citation type="submission" date="2016-08" db="EMBL/GenBank/DDBJ databases">
        <authorList>
            <person name="Seilhamer J.J."/>
        </authorList>
    </citation>
    <scope>NUCLEOTIDE SEQUENCE [LARGE SCALE GENOMIC DNA]</scope>
    <source>
        <strain evidence="1 2">A37T2</strain>
    </source>
</reference>
<evidence type="ECO:0000313" key="2">
    <source>
        <dbReference type="Proteomes" id="UP000242818"/>
    </source>
</evidence>
<evidence type="ECO:0000313" key="1">
    <source>
        <dbReference type="EMBL" id="SCC65124.1"/>
    </source>
</evidence>
<name>A0A1C4GAG1_9BACT</name>
<dbReference type="AlphaFoldDB" id="A0A1C4GAG1"/>
<dbReference type="RefSeq" id="WP_089715820.1">
    <property type="nucleotide sequence ID" value="NZ_FMAR01000044.1"/>
</dbReference>
<accession>A0A1C4GAG1</accession>